<proteinExistence type="predicted"/>
<feature type="non-terminal residue" evidence="1">
    <location>
        <position position="1"/>
    </location>
</feature>
<dbReference type="EMBL" id="QPFP01000088">
    <property type="protein sequence ID" value="TEB22617.1"/>
    <property type="molecule type" value="Genomic_DNA"/>
</dbReference>
<organism evidence="1 2">
    <name type="scientific">Coprinellus micaceus</name>
    <name type="common">Glistening ink-cap mushroom</name>
    <name type="synonym">Coprinus micaceus</name>
    <dbReference type="NCBI Taxonomy" id="71717"/>
    <lineage>
        <taxon>Eukaryota</taxon>
        <taxon>Fungi</taxon>
        <taxon>Dikarya</taxon>
        <taxon>Basidiomycota</taxon>
        <taxon>Agaricomycotina</taxon>
        <taxon>Agaricomycetes</taxon>
        <taxon>Agaricomycetidae</taxon>
        <taxon>Agaricales</taxon>
        <taxon>Agaricineae</taxon>
        <taxon>Psathyrellaceae</taxon>
        <taxon>Coprinellus</taxon>
    </lineage>
</organism>
<dbReference type="AlphaFoldDB" id="A0A4Y7SL41"/>
<dbReference type="Proteomes" id="UP000298030">
    <property type="component" value="Unassembled WGS sequence"/>
</dbReference>
<protein>
    <submittedName>
        <fullName evidence="1">Uncharacterized protein</fullName>
    </submittedName>
</protein>
<gene>
    <name evidence="1" type="ORF">FA13DRAFT_1641036</name>
</gene>
<name>A0A4Y7SL41_COPMI</name>
<dbReference type="OrthoDB" id="3224221at2759"/>
<reference evidence="1 2" key="1">
    <citation type="journal article" date="2019" name="Nat. Ecol. Evol.">
        <title>Megaphylogeny resolves global patterns of mushroom evolution.</title>
        <authorList>
            <person name="Varga T."/>
            <person name="Krizsan K."/>
            <person name="Foldi C."/>
            <person name="Dima B."/>
            <person name="Sanchez-Garcia M."/>
            <person name="Sanchez-Ramirez S."/>
            <person name="Szollosi G.J."/>
            <person name="Szarkandi J.G."/>
            <person name="Papp V."/>
            <person name="Albert L."/>
            <person name="Andreopoulos W."/>
            <person name="Angelini C."/>
            <person name="Antonin V."/>
            <person name="Barry K.W."/>
            <person name="Bougher N.L."/>
            <person name="Buchanan P."/>
            <person name="Buyck B."/>
            <person name="Bense V."/>
            <person name="Catcheside P."/>
            <person name="Chovatia M."/>
            <person name="Cooper J."/>
            <person name="Damon W."/>
            <person name="Desjardin D."/>
            <person name="Finy P."/>
            <person name="Geml J."/>
            <person name="Haridas S."/>
            <person name="Hughes K."/>
            <person name="Justo A."/>
            <person name="Karasinski D."/>
            <person name="Kautmanova I."/>
            <person name="Kiss B."/>
            <person name="Kocsube S."/>
            <person name="Kotiranta H."/>
            <person name="LaButti K.M."/>
            <person name="Lechner B.E."/>
            <person name="Liimatainen K."/>
            <person name="Lipzen A."/>
            <person name="Lukacs Z."/>
            <person name="Mihaltcheva S."/>
            <person name="Morgado L.N."/>
            <person name="Niskanen T."/>
            <person name="Noordeloos M.E."/>
            <person name="Ohm R.A."/>
            <person name="Ortiz-Santana B."/>
            <person name="Ovrebo C."/>
            <person name="Racz N."/>
            <person name="Riley R."/>
            <person name="Savchenko A."/>
            <person name="Shiryaev A."/>
            <person name="Soop K."/>
            <person name="Spirin V."/>
            <person name="Szebenyi C."/>
            <person name="Tomsovsky M."/>
            <person name="Tulloss R.E."/>
            <person name="Uehling J."/>
            <person name="Grigoriev I.V."/>
            <person name="Vagvolgyi C."/>
            <person name="Papp T."/>
            <person name="Martin F.M."/>
            <person name="Miettinen O."/>
            <person name="Hibbett D.S."/>
            <person name="Nagy L.G."/>
        </authorList>
    </citation>
    <scope>NUCLEOTIDE SEQUENCE [LARGE SCALE GENOMIC DNA]</scope>
    <source>
        <strain evidence="1 2">FP101781</strain>
    </source>
</reference>
<keyword evidence="2" id="KW-1185">Reference proteome</keyword>
<sequence>VKPRPAEVDAWRPSFGPCCSVENFRPDFNSTALSPWNKSAAKVFVEAFMRSDIPEAHGADPESVRSLFVSRLRSMREDIRRSADSPMKRLIAQRNRRRERKKWIFKLNSAQLYYRRIEAARSYPETERFIRILREYGIDGMSSDESDHEHNGTGHYQYRVKLVRWRNPGATQCFRILDCLHRNRKFRPTRRARPGSQPHQRLVSNLVSDRPPVPRLSVGMYDARWLRSQPQWMMHDLQPLETGDPVDFSHHISAIE</sequence>
<accession>A0A4Y7SL41</accession>
<comment type="caution">
    <text evidence="1">The sequence shown here is derived from an EMBL/GenBank/DDBJ whole genome shotgun (WGS) entry which is preliminary data.</text>
</comment>
<evidence type="ECO:0000313" key="2">
    <source>
        <dbReference type="Proteomes" id="UP000298030"/>
    </source>
</evidence>
<evidence type="ECO:0000313" key="1">
    <source>
        <dbReference type="EMBL" id="TEB22617.1"/>
    </source>
</evidence>